<feature type="region of interest" description="Disordered" evidence="1">
    <location>
        <begin position="372"/>
        <end position="397"/>
    </location>
</feature>
<feature type="domain" description="DUF6604" evidence="2">
    <location>
        <begin position="11"/>
        <end position="138"/>
    </location>
</feature>
<sequence length="536" mass="59611">MISESLRSIYQQYKHDTDVVASWLATTAKAHGYSKPLGSQTSASASATPNKPSARKKGKARKEAKKANPPLASTPSIPSTDQPSKPKYMLAIRDFVPLAEHIAGLEDAALKVPHFFEVALERAIWVRSSFSEKLAAAGKTPEIPIWFSFAAQIYLDTLNTVKIGRGWDDMRRVIARMKPYAAEYPRACPKLKEVLDNISQCIMMDPFAMIAQMTGNSYKAYKFFSRHPQHCGLWIHCVRNLFHSHAIEYAAVPGGVMYTTQLYHALRQEGLLGEQRWEDLETLWKMQGDSTYFFGEPPTTFEGYWKNYCLAMGFSATSFAANRRGKGVKTNKGNLREMKFKGITSRLILPRIATDGDHRLLTPDTVEEWISQGAEGRSHHSSSPSTTDLPPSSSKDKKHFTPLLHRLAAAIASEIPDVTFDYFTMHDNCWAVLLLIKAEIDKMQGPTWSQQYKVDGQNLPFVVGVAFSAAAGKLDVERDISPSMDLLQGEAKVLQRWLEEGNGSVIAEAAGREVQMEELGGMGDLAEGREEGCAPQ</sequence>
<keyword evidence="4" id="KW-1185">Reference proteome</keyword>
<feature type="region of interest" description="Disordered" evidence="1">
    <location>
        <begin position="34"/>
        <end position="84"/>
    </location>
</feature>
<proteinExistence type="predicted"/>
<evidence type="ECO:0000259" key="2">
    <source>
        <dbReference type="Pfam" id="PF20253"/>
    </source>
</evidence>
<evidence type="ECO:0000313" key="4">
    <source>
        <dbReference type="Proteomes" id="UP000800094"/>
    </source>
</evidence>
<dbReference type="EMBL" id="ML987193">
    <property type="protein sequence ID" value="KAF2251380.1"/>
    <property type="molecule type" value="Genomic_DNA"/>
</dbReference>
<evidence type="ECO:0000256" key="1">
    <source>
        <dbReference type="SAM" id="MobiDB-lite"/>
    </source>
</evidence>
<dbReference type="InterPro" id="IPR046539">
    <property type="entry name" value="DUF6604"/>
</dbReference>
<dbReference type="OrthoDB" id="5238236at2759"/>
<gene>
    <name evidence="3" type="ORF">BU26DRAFT_603810</name>
</gene>
<dbReference type="Pfam" id="PF20253">
    <property type="entry name" value="DUF6604"/>
    <property type="match status" value="1"/>
</dbReference>
<feature type="compositionally biased region" description="Basic residues" evidence="1">
    <location>
        <begin position="53"/>
        <end position="64"/>
    </location>
</feature>
<feature type="compositionally biased region" description="Polar residues" evidence="1">
    <location>
        <begin position="37"/>
        <end position="51"/>
    </location>
</feature>
<dbReference type="PANTHER" id="PTHR38795">
    <property type="entry name" value="DUF6604 DOMAIN-CONTAINING PROTEIN"/>
    <property type="match status" value="1"/>
</dbReference>
<accession>A0A6A6IP62</accession>
<feature type="compositionally biased region" description="Polar residues" evidence="1">
    <location>
        <begin position="71"/>
        <end position="83"/>
    </location>
</feature>
<protein>
    <recommendedName>
        <fullName evidence="2">DUF6604 domain-containing protein</fullName>
    </recommendedName>
</protein>
<dbReference type="PANTHER" id="PTHR38795:SF1">
    <property type="entry name" value="DUF6604 DOMAIN-CONTAINING PROTEIN"/>
    <property type="match status" value="1"/>
</dbReference>
<dbReference type="Proteomes" id="UP000800094">
    <property type="component" value="Unassembled WGS sequence"/>
</dbReference>
<name>A0A6A6IP62_9PLEO</name>
<evidence type="ECO:0000313" key="3">
    <source>
        <dbReference type="EMBL" id="KAF2251380.1"/>
    </source>
</evidence>
<feature type="compositionally biased region" description="Low complexity" evidence="1">
    <location>
        <begin position="381"/>
        <end position="393"/>
    </location>
</feature>
<reference evidence="3" key="1">
    <citation type="journal article" date="2020" name="Stud. Mycol.">
        <title>101 Dothideomycetes genomes: a test case for predicting lifestyles and emergence of pathogens.</title>
        <authorList>
            <person name="Haridas S."/>
            <person name="Albert R."/>
            <person name="Binder M."/>
            <person name="Bloem J."/>
            <person name="Labutti K."/>
            <person name="Salamov A."/>
            <person name="Andreopoulos B."/>
            <person name="Baker S."/>
            <person name="Barry K."/>
            <person name="Bills G."/>
            <person name="Bluhm B."/>
            <person name="Cannon C."/>
            <person name="Castanera R."/>
            <person name="Culley D."/>
            <person name="Daum C."/>
            <person name="Ezra D."/>
            <person name="Gonzalez J."/>
            <person name="Henrissat B."/>
            <person name="Kuo A."/>
            <person name="Liang C."/>
            <person name="Lipzen A."/>
            <person name="Lutzoni F."/>
            <person name="Magnuson J."/>
            <person name="Mondo S."/>
            <person name="Nolan M."/>
            <person name="Ohm R."/>
            <person name="Pangilinan J."/>
            <person name="Park H.-J."/>
            <person name="Ramirez L."/>
            <person name="Alfaro M."/>
            <person name="Sun H."/>
            <person name="Tritt A."/>
            <person name="Yoshinaga Y."/>
            <person name="Zwiers L.-H."/>
            <person name="Turgeon B."/>
            <person name="Goodwin S."/>
            <person name="Spatafora J."/>
            <person name="Crous P."/>
            <person name="Grigoriev I."/>
        </authorList>
    </citation>
    <scope>NUCLEOTIDE SEQUENCE</scope>
    <source>
        <strain evidence="3">CBS 122368</strain>
    </source>
</reference>
<dbReference type="GeneID" id="54588794"/>
<organism evidence="3 4">
    <name type="scientific">Trematosphaeria pertusa</name>
    <dbReference type="NCBI Taxonomy" id="390896"/>
    <lineage>
        <taxon>Eukaryota</taxon>
        <taxon>Fungi</taxon>
        <taxon>Dikarya</taxon>
        <taxon>Ascomycota</taxon>
        <taxon>Pezizomycotina</taxon>
        <taxon>Dothideomycetes</taxon>
        <taxon>Pleosporomycetidae</taxon>
        <taxon>Pleosporales</taxon>
        <taxon>Massarineae</taxon>
        <taxon>Trematosphaeriaceae</taxon>
        <taxon>Trematosphaeria</taxon>
    </lineage>
</organism>
<dbReference type="AlphaFoldDB" id="A0A6A6IP62"/>
<dbReference type="RefSeq" id="XP_033686384.1">
    <property type="nucleotide sequence ID" value="XM_033835464.1"/>
</dbReference>